<evidence type="ECO:0000313" key="2">
    <source>
        <dbReference type="EMBL" id="KAJ8886258.1"/>
    </source>
</evidence>
<keyword evidence="1" id="KW-0812">Transmembrane</keyword>
<accession>A0ABQ9HPH4</accession>
<evidence type="ECO:0000256" key="1">
    <source>
        <dbReference type="SAM" id="Phobius"/>
    </source>
</evidence>
<reference evidence="2 3" key="1">
    <citation type="submission" date="2023-02" db="EMBL/GenBank/DDBJ databases">
        <title>LHISI_Scaffold_Assembly.</title>
        <authorList>
            <person name="Stuart O.P."/>
            <person name="Cleave R."/>
            <person name="Magrath M.J.L."/>
            <person name="Mikheyev A.S."/>
        </authorList>
    </citation>
    <scope>NUCLEOTIDE SEQUENCE [LARGE SCALE GENOMIC DNA]</scope>
    <source>
        <strain evidence="2">Daus_M_001</strain>
        <tissue evidence="2">Leg muscle</tissue>
    </source>
</reference>
<evidence type="ECO:0000313" key="3">
    <source>
        <dbReference type="Proteomes" id="UP001159363"/>
    </source>
</evidence>
<organism evidence="2 3">
    <name type="scientific">Dryococelus australis</name>
    <dbReference type="NCBI Taxonomy" id="614101"/>
    <lineage>
        <taxon>Eukaryota</taxon>
        <taxon>Metazoa</taxon>
        <taxon>Ecdysozoa</taxon>
        <taxon>Arthropoda</taxon>
        <taxon>Hexapoda</taxon>
        <taxon>Insecta</taxon>
        <taxon>Pterygota</taxon>
        <taxon>Neoptera</taxon>
        <taxon>Polyneoptera</taxon>
        <taxon>Phasmatodea</taxon>
        <taxon>Verophasmatodea</taxon>
        <taxon>Anareolatae</taxon>
        <taxon>Phasmatidae</taxon>
        <taxon>Eurycanthinae</taxon>
        <taxon>Dryococelus</taxon>
    </lineage>
</organism>
<comment type="caution">
    <text evidence="2">The sequence shown here is derived from an EMBL/GenBank/DDBJ whole genome shotgun (WGS) entry which is preliminary data.</text>
</comment>
<sequence length="278" mass="31410">MLLWMTLNKVVAFVKVVVSLAGTTLLLGGYLTLEGPHGCLQLGMVESHSRFVKPSAVKNIDLLKVNHRNEANLKQTSDLIVGCATQIIVAILTEQEKETFFQLSINTTYLLSEILKKAQVAQMDTIERADFIFDLFPIVLPVKSGESRDVAVDELQKQFISLQREDRRESPKSCWLFSWCQTATLSSLSCRTIQNISVLKSTSPVCYNGSYSEDFLRSAKRAEPKHTQQDVKKWQMKQAEQARQVKLNPSDWVNNPDREVADLPTLGDLVGHFYAKEF</sequence>
<proteinExistence type="predicted"/>
<gene>
    <name evidence="2" type="ORF">PR048_012467</name>
</gene>
<dbReference type="EMBL" id="JARBHB010000004">
    <property type="protein sequence ID" value="KAJ8886258.1"/>
    <property type="molecule type" value="Genomic_DNA"/>
</dbReference>
<dbReference type="Proteomes" id="UP001159363">
    <property type="component" value="Chromosome X"/>
</dbReference>
<keyword evidence="3" id="KW-1185">Reference proteome</keyword>
<protein>
    <submittedName>
        <fullName evidence="2">Uncharacterized protein</fullName>
    </submittedName>
</protein>
<name>A0ABQ9HPH4_9NEOP</name>
<keyword evidence="1" id="KW-0472">Membrane</keyword>
<keyword evidence="1" id="KW-1133">Transmembrane helix</keyword>
<feature type="transmembrane region" description="Helical" evidence="1">
    <location>
        <begin position="12"/>
        <end position="33"/>
    </location>
</feature>